<dbReference type="RefSeq" id="WP_184340512.1">
    <property type="nucleotide sequence ID" value="NZ_JACHIG010000006.1"/>
</dbReference>
<proteinExistence type="predicted"/>
<keyword evidence="3" id="KW-1185">Reference proteome</keyword>
<dbReference type="InterPro" id="IPR011576">
    <property type="entry name" value="Pyridox_Oxase_N"/>
</dbReference>
<accession>A0A7W8DL10</accession>
<name>A0A7W8DL10_9BACT</name>
<organism evidence="2 3">
    <name type="scientific">Prosthecobacter vanneervenii</name>
    <dbReference type="NCBI Taxonomy" id="48466"/>
    <lineage>
        <taxon>Bacteria</taxon>
        <taxon>Pseudomonadati</taxon>
        <taxon>Verrucomicrobiota</taxon>
        <taxon>Verrucomicrobiia</taxon>
        <taxon>Verrucomicrobiales</taxon>
        <taxon>Verrucomicrobiaceae</taxon>
        <taxon>Prosthecobacter</taxon>
    </lineage>
</organism>
<evidence type="ECO:0000259" key="1">
    <source>
        <dbReference type="Pfam" id="PF01243"/>
    </source>
</evidence>
<protein>
    <submittedName>
        <fullName evidence="2">General stress protein 26</fullName>
    </submittedName>
</protein>
<sequence>MKIANEVQRNVADLVAKRRNAVLATSDSEGHPHSAWMTTQVTTDLEEIISITAPTSQKAAILRANPQAEWMFASPSMETIVYLSGHTRLLEGDVAKRYWDQMPGKSKAYYRKYCETEDYHKFSVIRTEVDKVVLCKPYAYTKTILWDKATPADTA</sequence>
<comment type="caution">
    <text evidence="2">The sequence shown here is derived from an EMBL/GenBank/DDBJ whole genome shotgun (WGS) entry which is preliminary data.</text>
</comment>
<dbReference type="InterPro" id="IPR012349">
    <property type="entry name" value="Split_barrel_FMN-bd"/>
</dbReference>
<evidence type="ECO:0000313" key="2">
    <source>
        <dbReference type="EMBL" id="MBB5033575.1"/>
    </source>
</evidence>
<gene>
    <name evidence="2" type="ORF">HNQ65_003163</name>
</gene>
<dbReference type="Gene3D" id="2.30.110.10">
    <property type="entry name" value="Electron Transport, Fmn-binding Protein, Chain A"/>
    <property type="match status" value="1"/>
</dbReference>
<feature type="domain" description="Pyridoxamine 5'-phosphate oxidase N-terminal" evidence="1">
    <location>
        <begin position="10"/>
        <end position="132"/>
    </location>
</feature>
<dbReference type="Proteomes" id="UP000590740">
    <property type="component" value="Unassembled WGS sequence"/>
</dbReference>
<dbReference type="Pfam" id="PF01243">
    <property type="entry name" value="PNPOx_N"/>
    <property type="match status" value="1"/>
</dbReference>
<reference evidence="2 3" key="1">
    <citation type="submission" date="2020-08" db="EMBL/GenBank/DDBJ databases">
        <title>Genomic Encyclopedia of Type Strains, Phase IV (KMG-IV): sequencing the most valuable type-strain genomes for metagenomic binning, comparative biology and taxonomic classification.</title>
        <authorList>
            <person name="Goeker M."/>
        </authorList>
    </citation>
    <scope>NUCLEOTIDE SEQUENCE [LARGE SCALE GENOMIC DNA]</scope>
    <source>
        <strain evidence="2 3">DSM 12252</strain>
    </source>
</reference>
<dbReference type="EMBL" id="JACHIG010000006">
    <property type="protein sequence ID" value="MBB5033575.1"/>
    <property type="molecule type" value="Genomic_DNA"/>
</dbReference>
<evidence type="ECO:0000313" key="3">
    <source>
        <dbReference type="Proteomes" id="UP000590740"/>
    </source>
</evidence>
<dbReference type="SUPFAM" id="SSF50475">
    <property type="entry name" value="FMN-binding split barrel"/>
    <property type="match status" value="1"/>
</dbReference>
<dbReference type="AlphaFoldDB" id="A0A7W8DL10"/>